<feature type="compositionally biased region" description="Low complexity" evidence="1">
    <location>
        <begin position="341"/>
        <end position="359"/>
    </location>
</feature>
<dbReference type="VEuPathDB" id="FungiDB:BON22_1594"/>
<feature type="compositionally biased region" description="Polar residues" evidence="1">
    <location>
        <begin position="26"/>
        <end position="37"/>
    </location>
</feature>
<evidence type="ECO:0000313" key="2">
    <source>
        <dbReference type="EMBL" id="CDR37814.1"/>
    </source>
</evidence>
<feature type="region of interest" description="Disordered" evidence="1">
    <location>
        <begin position="341"/>
        <end position="396"/>
    </location>
</feature>
<feature type="compositionally biased region" description="Basic and acidic residues" evidence="1">
    <location>
        <begin position="362"/>
        <end position="371"/>
    </location>
</feature>
<dbReference type="EMBL" id="LK052886">
    <property type="protein sequence ID" value="CDR37814.1"/>
    <property type="molecule type" value="Genomic_DNA"/>
</dbReference>
<accession>A0A061ASW5</accession>
<protein>
    <submittedName>
        <fullName evidence="2">CYFA0S01e17766g1_1</fullName>
    </submittedName>
</protein>
<feature type="region of interest" description="Disordered" evidence="1">
    <location>
        <begin position="71"/>
        <end position="131"/>
    </location>
</feature>
<feature type="region of interest" description="Disordered" evidence="1">
    <location>
        <begin position="284"/>
        <end position="327"/>
    </location>
</feature>
<name>A0A061ASW5_CYBFA</name>
<gene>
    <name evidence="2" type="ORF">CYFA0S_01e17766g</name>
</gene>
<dbReference type="OrthoDB" id="10584940at2759"/>
<dbReference type="AlphaFoldDB" id="A0A061ASW5"/>
<sequence length="472" mass="52056">MEDVFDSSPLRQYAPPHGPQGHRDSGSSTHSTQSANSFPTYGLIKVSNTDQGSSCDSFSLVSPQVSAYWNNNEMRGSPTSRKPSLGAVSQSRTTNPFHDGADTDPKTPMTPKTPIPGSSATFGKPLDTRQSVEVNQVLKPRKSFMRPPLDEHNKALQIPSEPFDRVRYLLDRIVTAHHSDHGVYLTGRFFISKEVFLQSHLGIPNGSVKIGIIQEVTSLLKKFVDGDESTSLGAVEATLHYYEKLMEAFGVFAPVSEEQATDSNSVVTSAASHLKRLQIERAESLDALTTPTESNNTQSSPLDHTESSVSVSSNEQKHKHRNSFAVLGKFKGKMKRRSVLSLDQQLTSQSSTSSPHLLLNTKSKEQLRDPNRQSQSTPTHTRSVSTATTVTTASSSSRSMRDVCTLQEYMSFLEKLHAATNETYGKLGPQPNDNEALEKVVLFMDSHVIAFIMRDVTQLALSFMKDMIQDYC</sequence>
<proteinExistence type="predicted"/>
<feature type="compositionally biased region" description="Polar residues" evidence="1">
    <location>
        <begin position="71"/>
        <end position="96"/>
    </location>
</feature>
<feature type="compositionally biased region" description="Low complexity" evidence="1">
    <location>
        <begin position="381"/>
        <end position="396"/>
    </location>
</feature>
<feature type="compositionally biased region" description="Polar residues" evidence="1">
    <location>
        <begin position="287"/>
        <end position="314"/>
    </location>
</feature>
<reference evidence="2" key="1">
    <citation type="journal article" date="2014" name="Genome Announc.">
        <title>Genome sequence of the yeast Cyberlindnera fabianii (Hansenula fabianii).</title>
        <authorList>
            <person name="Freel K.C."/>
            <person name="Sarilar V."/>
            <person name="Neuveglise C."/>
            <person name="Devillers H."/>
            <person name="Friedrich A."/>
            <person name="Schacherer J."/>
        </authorList>
    </citation>
    <scope>NUCLEOTIDE SEQUENCE</scope>
    <source>
        <strain evidence="2">YJS4271</strain>
    </source>
</reference>
<organism evidence="2">
    <name type="scientific">Cyberlindnera fabianii</name>
    <name type="common">Yeast</name>
    <name type="synonym">Hansenula fabianii</name>
    <dbReference type="NCBI Taxonomy" id="36022"/>
    <lineage>
        <taxon>Eukaryota</taxon>
        <taxon>Fungi</taxon>
        <taxon>Dikarya</taxon>
        <taxon>Ascomycota</taxon>
        <taxon>Saccharomycotina</taxon>
        <taxon>Saccharomycetes</taxon>
        <taxon>Phaffomycetales</taxon>
        <taxon>Phaffomycetaceae</taxon>
        <taxon>Cyberlindnera</taxon>
    </lineage>
</organism>
<evidence type="ECO:0000256" key="1">
    <source>
        <dbReference type="SAM" id="MobiDB-lite"/>
    </source>
</evidence>
<feature type="region of interest" description="Disordered" evidence="1">
    <location>
        <begin position="1"/>
        <end position="37"/>
    </location>
</feature>